<dbReference type="PROSITE" id="PS50969">
    <property type="entry name" value="FCP1"/>
    <property type="match status" value="1"/>
</dbReference>
<dbReference type="NCBIfam" id="TIGR02245">
    <property type="entry name" value="HAD_IIID1"/>
    <property type="match status" value="1"/>
</dbReference>
<dbReference type="InterPro" id="IPR051658">
    <property type="entry name" value="UBLCP1"/>
</dbReference>
<feature type="domain" description="Ubiquitin-like" evidence="13">
    <location>
        <begin position="69"/>
        <end position="128"/>
    </location>
</feature>
<dbReference type="InterPro" id="IPR036412">
    <property type="entry name" value="HAD-like_sf"/>
</dbReference>
<dbReference type="PROSITE" id="PS50053">
    <property type="entry name" value="UBIQUITIN_2"/>
    <property type="match status" value="1"/>
</dbReference>
<feature type="domain" description="FCP1 homology" evidence="14">
    <location>
        <begin position="201"/>
        <end position="372"/>
    </location>
</feature>
<proteinExistence type="predicted"/>
<dbReference type="GO" id="GO:0004722">
    <property type="term" value="F:protein serine/threonine phosphatase activity"/>
    <property type="evidence" value="ECO:0007669"/>
    <property type="project" value="UniProtKB-EC"/>
</dbReference>
<gene>
    <name evidence="15" type="ORF">EXIGLDRAFT_733764</name>
</gene>
<dbReference type="SMART" id="SM00577">
    <property type="entry name" value="CPDc"/>
    <property type="match status" value="1"/>
</dbReference>
<dbReference type="GO" id="GO:0046872">
    <property type="term" value="F:metal ion binding"/>
    <property type="evidence" value="ECO:0007669"/>
    <property type="project" value="UniProtKB-KW"/>
</dbReference>
<comment type="subcellular location">
    <subcellularLocation>
        <location evidence="2">Nucleus</location>
    </subcellularLocation>
</comment>
<evidence type="ECO:0000256" key="7">
    <source>
        <dbReference type="ARBA" id="ARBA00022912"/>
    </source>
</evidence>
<dbReference type="GO" id="GO:0090364">
    <property type="term" value="P:regulation of proteasome assembly"/>
    <property type="evidence" value="ECO:0007669"/>
    <property type="project" value="InterPro"/>
</dbReference>
<evidence type="ECO:0000256" key="9">
    <source>
        <dbReference type="ARBA" id="ARBA00032039"/>
    </source>
</evidence>
<feature type="compositionally biased region" description="Polar residues" evidence="12">
    <location>
        <begin position="23"/>
        <end position="32"/>
    </location>
</feature>
<dbReference type="InParanoid" id="A0A165KE25"/>
<evidence type="ECO:0000256" key="11">
    <source>
        <dbReference type="ARBA" id="ARBA00048336"/>
    </source>
</evidence>
<evidence type="ECO:0000256" key="2">
    <source>
        <dbReference type="ARBA" id="ARBA00004123"/>
    </source>
</evidence>
<dbReference type="AlphaFoldDB" id="A0A165KE25"/>
<evidence type="ECO:0000256" key="3">
    <source>
        <dbReference type="ARBA" id="ARBA00013081"/>
    </source>
</evidence>
<dbReference type="InterPro" id="IPR029071">
    <property type="entry name" value="Ubiquitin-like_domsf"/>
</dbReference>
<dbReference type="PANTHER" id="PTHR48493:SF1">
    <property type="entry name" value="UBIQUITIN-LIKE DOMAIN-CONTAINING CTD PHOSPHATASE 1"/>
    <property type="match status" value="1"/>
</dbReference>
<accession>A0A165KE25</accession>
<sequence>MPDDAIQSTSATHETRAEVTIASRETTVGLETSTEEAALPSETQQFAPSTPAASDDDASGAHLVAETWITLKFAWQGKDYTLEIAESDCVYDLKGALQRLTNVPLERQKILGLVKGKVAGDDVRIRDLQPIGKKLTLIGTPAGKELKDPDELDDLPEVLNDFDFDLATNPVAAQAYINDQRNIRKIKETARKLQINVMNPLREGKKLLVLDIDYTILDTKPLTSGLLPAQECARPGLHEFLTLAYRDYDIVIWSQTSWSWLELKLHELGMVGGTQLYKIAFVLDKGPMFSVYSTRDGKTYKHAVKPLRVIWTHFPQFNAKNTIHIDDLSRNFALNPGEGLKISPFRDCHTAQSMADKELKLCGLYLDFLSNVADFSTVDHTKWRTVALALNAVANRRQTSS</sequence>
<dbReference type="OrthoDB" id="1711508at2759"/>
<evidence type="ECO:0000256" key="12">
    <source>
        <dbReference type="SAM" id="MobiDB-lite"/>
    </source>
</evidence>
<dbReference type="InterPro" id="IPR023214">
    <property type="entry name" value="HAD_sf"/>
</dbReference>
<comment type="catalytic activity">
    <reaction evidence="11">
        <text>O-phospho-L-threonyl-[protein] + H2O = L-threonyl-[protein] + phosphate</text>
        <dbReference type="Rhea" id="RHEA:47004"/>
        <dbReference type="Rhea" id="RHEA-COMP:11060"/>
        <dbReference type="Rhea" id="RHEA-COMP:11605"/>
        <dbReference type="ChEBI" id="CHEBI:15377"/>
        <dbReference type="ChEBI" id="CHEBI:30013"/>
        <dbReference type="ChEBI" id="CHEBI:43474"/>
        <dbReference type="ChEBI" id="CHEBI:61977"/>
        <dbReference type="EC" id="3.1.3.16"/>
    </reaction>
</comment>
<dbReference type="Gene3D" id="3.40.50.1000">
    <property type="entry name" value="HAD superfamily/HAD-like"/>
    <property type="match status" value="1"/>
</dbReference>
<evidence type="ECO:0000256" key="10">
    <source>
        <dbReference type="ARBA" id="ARBA00047761"/>
    </source>
</evidence>
<dbReference type="STRING" id="1314781.A0A165KE25"/>
<dbReference type="GO" id="GO:0005634">
    <property type="term" value="C:nucleus"/>
    <property type="evidence" value="ECO:0007669"/>
    <property type="project" value="UniProtKB-SubCell"/>
</dbReference>
<dbReference type="InterPro" id="IPR004274">
    <property type="entry name" value="FCP1_dom"/>
</dbReference>
<keyword evidence="7" id="KW-0904">Protein phosphatase</keyword>
<organism evidence="15 16">
    <name type="scientific">Exidia glandulosa HHB12029</name>
    <dbReference type="NCBI Taxonomy" id="1314781"/>
    <lineage>
        <taxon>Eukaryota</taxon>
        <taxon>Fungi</taxon>
        <taxon>Dikarya</taxon>
        <taxon>Basidiomycota</taxon>
        <taxon>Agaricomycotina</taxon>
        <taxon>Agaricomycetes</taxon>
        <taxon>Auriculariales</taxon>
        <taxon>Exidiaceae</taxon>
        <taxon>Exidia</taxon>
    </lineage>
</organism>
<dbReference type="PANTHER" id="PTHR48493">
    <property type="entry name" value="UBIQUITIN-LIKE DOMAIN-CONTAINING CTD PHOSPHATASE 1"/>
    <property type="match status" value="1"/>
</dbReference>
<keyword evidence="8" id="KW-0539">Nucleus</keyword>
<feature type="region of interest" description="Disordered" evidence="12">
    <location>
        <begin position="1"/>
        <end position="58"/>
    </location>
</feature>
<name>A0A165KE25_EXIGL</name>
<dbReference type="EC" id="3.1.3.16" evidence="3"/>
<evidence type="ECO:0000259" key="14">
    <source>
        <dbReference type="PROSITE" id="PS50969"/>
    </source>
</evidence>
<evidence type="ECO:0000256" key="4">
    <source>
        <dbReference type="ARBA" id="ARBA00022723"/>
    </source>
</evidence>
<dbReference type="InterPro" id="IPR011943">
    <property type="entry name" value="HAD-SF_hydro_IIID"/>
</dbReference>
<dbReference type="Pfam" id="PF03031">
    <property type="entry name" value="NIF"/>
    <property type="match status" value="1"/>
</dbReference>
<keyword evidence="4" id="KW-0479">Metal-binding</keyword>
<evidence type="ECO:0000256" key="1">
    <source>
        <dbReference type="ARBA" id="ARBA00001946"/>
    </source>
</evidence>
<comment type="catalytic activity">
    <reaction evidence="10">
        <text>O-phospho-L-seryl-[protein] + H2O = L-seryl-[protein] + phosphate</text>
        <dbReference type="Rhea" id="RHEA:20629"/>
        <dbReference type="Rhea" id="RHEA-COMP:9863"/>
        <dbReference type="Rhea" id="RHEA-COMP:11604"/>
        <dbReference type="ChEBI" id="CHEBI:15377"/>
        <dbReference type="ChEBI" id="CHEBI:29999"/>
        <dbReference type="ChEBI" id="CHEBI:43474"/>
        <dbReference type="ChEBI" id="CHEBI:83421"/>
        <dbReference type="EC" id="3.1.3.16"/>
    </reaction>
</comment>
<dbReference type="SUPFAM" id="SSF54236">
    <property type="entry name" value="Ubiquitin-like"/>
    <property type="match status" value="1"/>
</dbReference>
<evidence type="ECO:0000313" key="16">
    <source>
        <dbReference type="Proteomes" id="UP000077266"/>
    </source>
</evidence>
<dbReference type="Pfam" id="PF00240">
    <property type="entry name" value="ubiquitin"/>
    <property type="match status" value="1"/>
</dbReference>
<dbReference type="Proteomes" id="UP000077266">
    <property type="component" value="Unassembled WGS sequence"/>
</dbReference>
<evidence type="ECO:0000256" key="5">
    <source>
        <dbReference type="ARBA" id="ARBA00022801"/>
    </source>
</evidence>
<comment type="cofactor">
    <cofactor evidence="1">
        <name>Mg(2+)</name>
        <dbReference type="ChEBI" id="CHEBI:18420"/>
    </cofactor>
</comment>
<protein>
    <recommendedName>
        <fullName evidence="3">protein-serine/threonine phosphatase</fullName>
        <ecNumber evidence="3">3.1.3.16</ecNumber>
    </recommendedName>
    <alternativeName>
        <fullName evidence="9">Nuclear proteasome inhibitor UBLCP1</fullName>
    </alternativeName>
</protein>
<dbReference type="SUPFAM" id="SSF56784">
    <property type="entry name" value="HAD-like"/>
    <property type="match status" value="1"/>
</dbReference>
<keyword evidence="5" id="KW-0378">Hydrolase</keyword>
<dbReference type="Gene3D" id="3.10.20.90">
    <property type="entry name" value="Phosphatidylinositol 3-kinase Catalytic Subunit, Chain A, domain 1"/>
    <property type="match status" value="1"/>
</dbReference>
<evidence type="ECO:0000259" key="13">
    <source>
        <dbReference type="PROSITE" id="PS50053"/>
    </source>
</evidence>
<keyword evidence="6" id="KW-0460">Magnesium</keyword>
<evidence type="ECO:0000313" key="15">
    <source>
        <dbReference type="EMBL" id="KZV96193.1"/>
    </source>
</evidence>
<evidence type="ECO:0000256" key="8">
    <source>
        <dbReference type="ARBA" id="ARBA00023242"/>
    </source>
</evidence>
<dbReference type="EMBL" id="KV425946">
    <property type="protein sequence ID" value="KZV96193.1"/>
    <property type="molecule type" value="Genomic_DNA"/>
</dbReference>
<feature type="compositionally biased region" description="Polar residues" evidence="12">
    <location>
        <begin position="1"/>
        <end position="12"/>
    </location>
</feature>
<evidence type="ECO:0000256" key="6">
    <source>
        <dbReference type="ARBA" id="ARBA00022842"/>
    </source>
</evidence>
<keyword evidence="16" id="KW-1185">Reference proteome</keyword>
<dbReference type="InterPro" id="IPR000626">
    <property type="entry name" value="Ubiquitin-like_dom"/>
</dbReference>
<reference evidence="15 16" key="1">
    <citation type="journal article" date="2016" name="Mol. Biol. Evol.">
        <title>Comparative Genomics of Early-Diverging Mushroom-Forming Fungi Provides Insights into the Origins of Lignocellulose Decay Capabilities.</title>
        <authorList>
            <person name="Nagy L.G."/>
            <person name="Riley R."/>
            <person name="Tritt A."/>
            <person name="Adam C."/>
            <person name="Daum C."/>
            <person name="Floudas D."/>
            <person name="Sun H."/>
            <person name="Yadav J.S."/>
            <person name="Pangilinan J."/>
            <person name="Larsson K.H."/>
            <person name="Matsuura K."/>
            <person name="Barry K."/>
            <person name="Labutti K."/>
            <person name="Kuo R."/>
            <person name="Ohm R.A."/>
            <person name="Bhattacharya S.S."/>
            <person name="Shirouzu T."/>
            <person name="Yoshinaga Y."/>
            <person name="Martin F.M."/>
            <person name="Grigoriev I.V."/>
            <person name="Hibbett D.S."/>
        </authorList>
    </citation>
    <scope>NUCLEOTIDE SEQUENCE [LARGE SCALE GENOMIC DNA]</scope>
    <source>
        <strain evidence="15 16">HHB12029</strain>
    </source>
</reference>